<dbReference type="GO" id="GO:0006614">
    <property type="term" value="P:SRP-dependent cotranslational protein targeting to membrane"/>
    <property type="evidence" value="ECO:0007669"/>
    <property type="project" value="UniProtKB-UniRule"/>
</dbReference>
<comment type="subunit">
    <text evidence="7">Component of a fungal signal recognition particle (SRP) complex that consists of a 7SL RNA molecule (scR1) and at least six protein subunits: SRP72, SRP68, SRP54, SEC65, SRP21 and SRP14.</text>
</comment>
<keyword evidence="5 7" id="KW-0733">Signal recognition particle</keyword>
<evidence type="ECO:0000256" key="4">
    <source>
        <dbReference type="ARBA" id="ARBA00022884"/>
    </source>
</evidence>
<gene>
    <name evidence="9" type="ORF">HMPREF1541_03460</name>
</gene>
<keyword evidence="3 7" id="KW-0963">Cytoplasm</keyword>
<evidence type="ECO:0000256" key="2">
    <source>
        <dbReference type="ARBA" id="ARBA00010349"/>
    </source>
</evidence>
<comment type="subcellular location">
    <subcellularLocation>
        <location evidence="1 7">Cytoplasm</location>
    </subcellularLocation>
</comment>
<dbReference type="FunCoup" id="W2S0Q4">
    <property type="interactions" value="51"/>
</dbReference>
<feature type="region of interest" description="Disordered" evidence="8">
    <location>
        <begin position="31"/>
        <end position="93"/>
    </location>
</feature>
<dbReference type="InParanoid" id="W2S0Q4"/>
<dbReference type="HOGENOM" id="CLU_094309_1_0_1"/>
<comment type="similarity">
    <text evidence="2 7">Belongs to the SRP14 family.</text>
</comment>
<evidence type="ECO:0000256" key="7">
    <source>
        <dbReference type="RuleBase" id="RU368100"/>
    </source>
</evidence>
<dbReference type="InterPro" id="IPR003210">
    <property type="entry name" value="Signal_recog_particle_SRP14"/>
</dbReference>
<dbReference type="eggNOG" id="ENOG502SCBK">
    <property type="taxonomic scope" value="Eukaryota"/>
</dbReference>
<dbReference type="PANTHER" id="PTHR12013">
    <property type="entry name" value="SIGNAL RECOGNITION PARTICLE 14 KD PROTEIN"/>
    <property type="match status" value="1"/>
</dbReference>
<dbReference type="Proteomes" id="UP000030752">
    <property type="component" value="Unassembled WGS sequence"/>
</dbReference>
<dbReference type="OrthoDB" id="19209at2759"/>
<evidence type="ECO:0000256" key="6">
    <source>
        <dbReference type="ARBA" id="ARBA00023274"/>
    </source>
</evidence>
<sequence length="139" mass="14995">MAEANRLSNADFLSRLADLFASTHTANHGSVFLTQKPYNPNSFTSDADADTTSDETEQPPSSQQILVRATNGLSSKPRHGVKKSPAKTKPKVKISTVVDAGEVEGFFARYADVCKGGMQGLRKRDRKKGKKKAKGKGGK</sequence>
<keyword evidence="4 7" id="KW-0694">RNA-binding</keyword>
<name>W2S0Q4_CYPE1</name>
<dbReference type="GO" id="GO:0030942">
    <property type="term" value="F:endoplasmic reticulum signal peptide binding"/>
    <property type="evidence" value="ECO:0007669"/>
    <property type="project" value="UniProtKB-UniRule"/>
</dbReference>
<dbReference type="EMBL" id="KB822719">
    <property type="protein sequence ID" value="ETN41524.1"/>
    <property type="molecule type" value="Genomic_DNA"/>
</dbReference>
<feature type="region of interest" description="Disordered" evidence="8">
    <location>
        <begin position="117"/>
        <end position="139"/>
    </location>
</feature>
<dbReference type="GO" id="GO:0005786">
    <property type="term" value="C:signal recognition particle, endoplasmic reticulum targeting"/>
    <property type="evidence" value="ECO:0007669"/>
    <property type="project" value="UniProtKB-UniRule"/>
</dbReference>
<dbReference type="GO" id="GO:0008312">
    <property type="term" value="F:7S RNA binding"/>
    <property type="evidence" value="ECO:0007669"/>
    <property type="project" value="UniProtKB-UniRule"/>
</dbReference>
<keyword evidence="10" id="KW-1185">Reference proteome</keyword>
<dbReference type="RefSeq" id="XP_008716033.1">
    <property type="nucleotide sequence ID" value="XM_008717811.1"/>
</dbReference>
<dbReference type="Gene3D" id="3.30.720.10">
    <property type="entry name" value="Signal recognition particle alu RNA binding heterodimer, srp9/1"/>
    <property type="match status" value="1"/>
</dbReference>
<evidence type="ECO:0000313" key="9">
    <source>
        <dbReference type="EMBL" id="ETN41524.1"/>
    </source>
</evidence>
<evidence type="ECO:0000313" key="10">
    <source>
        <dbReference type="Proteomes" id="UP000030752"/>
    </source>
</evidence>
<feature type="compositionally biased region" description="Acidic residues" evidence="8">
    <location>
        <begin position="47"/>
        <end position="57"/>
    </location>
</feature>
<dbReference type="STRING" id="1220924.W2S0Q4"/>
<protein>
    <recommendedName>
        <fullName evidence="7">Signal recognition particle subunit SRP14</fullName>
    </recommendedName>
    <alternativeName>
        <fullName evidence="7">Signal recognition particle 14 kDa protein</fullName>
    </alternativeName>
</protein>
<dbReference type="SUPFAM" id="SSF54762">
    <property type="entry name" value="Signal recognition particle alu RNA binding heterodimer, SRP9/14"/>
    <property type="match status" value="1"/>
</dbReference>
<dbReference type="GeneID" id="19970799"/>
<proteinExistence type="inferred from homology"/>
<feature type="compositionally biased region" description="Basic residues" evidence="8">
    <location>
        <begin position="76"/>
        <end position="92"/>
    </location>
</feature>
<accession>W2S0Q4</accession>
<evidence type="ECO:0000256" key="5">
    <source>
        <dbReference type="ARBA" id="ARBA00023135"/>
    </source>
</evidence>
<evidence type="ECO:0000256" key="3">
    <source>
        <dbReference type="ARBA" id="ARBA00022490"/>
    </source>
</evidence>
<keyword evidence="6 7" id="KW-0687">Ribonucleoprotein</keyword>
<dbReference type="AlphaFoldDB" id="W2S0Q4"/>
<feature type="compositionally biased region" description="Polar residues" evidence="8">
    <location>
        <begin position="31"/>
        <end position="43"/>
    </location>
</feature>
<organism evidence="9 10">
    <name type="scientific">Cyphellophora europaea (strain CBS 101466)</name>
    <name type="common">Phialophora europaea</name>
    <dbReference type="NCBI Taxonomy" id="1220924"/>
    <lineage>
        <taxon>Eukaryota</taxon>
        <taxon>Fungi</taxon>
        <taxon>Dikarya</taxon>
        <taxon>Ascomycota</taxon>
        <taxon>Pezizomycotina</taxon>
        <taxon>Eurotiomycetes</taxon>
        <taxon>Chaetothyriomycetidae</taxon>
        <taxon>Chaetothyriales</taxon>
        <taxon>Cyphellophoraceae</taxon>
        <taxon>Cyphellophora</taxon>
    </lineage>
</organism>
<dbReference type="VEuPathDB" id="FungiDB:HMPREF1541_03460"/>
<feature type="compositionally biased region" description="Basic residues" evidence="8">
    <location>
        <begin position="121"/>
        <end position="139"/>
    </location>
</feature>
<evidence type="ECO:0000256" key="1">
    <source>
        <dbReference type="ARBA" id="ARBA00004496"/>
    </source>
</evidence>
<reference evidence="9 10" key="1">
    <citation type="submission" date="2013-03" db="EMBL/GenBank/DDBJ databases">
        <title>The Genome Sequence of Phialophora europaea CBS 101466.</title>
        <authorList>
            <consortium name="The Broad Institute Genomics Platform"/>
            <person name="Cuomo C."/>
            <person name="de Hoog S."/>
            <person name="Gorbushina A."/>
            <person name="Walker B."/>
            <person name="Young S.K."/>
            <person name="Zeng Q."/>
            <person name="Gargeya S."/>
            <person name="Fitzgerald M."/>
            <person name="Haas B."/>
            <person name="Abouelleil A."/>
            <person name="Allen A.W."/>
            <person name="Alvarado L."/>
            <person name="Arachchi H.M."/>
            <person name="Berlin A.M."/>
            <person name="Chapman S.B."/>
            <person name="Gainer-Dewar J."/>
            <person name="Goldberg J."/>
            <person name="Griggs A."/>
            <person name="Gujja S."/>
            <person name="Hansen M."/>
            <person name="Howarth C."/>
            <person name="Imamovic A."/>
            <person name="Ireland A."/>
            <person name="Larimer J."/>
            <person name="McCowan C."/>
            <person name="Murphy C."/>
            <person name="Pearson M."/>
            <person name="Poon T.W."/>
            <person name="Priest M."/>
            <person name="Roberts A."/>
            <person name="Saif S."/>
            <person name="Shea T."/>
            <person name="Sisk P."/>
            <person name="Sykes S."/>
            <person name="Wortman J."/>
            <person name="Nusbaum C."/>
            <person name="Birren B."/>
        </authorList>
    </citation>
    <scope>NUCLEOTIDE SEQUENCE [LARGE SCALE GENOMIC DNA]</scope>
    <source>
        <strain evidence="9 10">CBS 101466</strain>
    </source>
</reference>
<dbReference type="Pfam" id="PF02290">
    <property type="entry name" value="SRP14"/>
    <property type="match status" value="1"/>
</dbReference>
<dbReference type="InterPro" id="IPR009018">
    <property type="entry name" value="Signal_recog_particle_SRP9/14"/>
</dbReference>
<evidence type="ECO:0000256" key="8">
    <source>
        <dbReference type="SAM" id="MobiDB-lite"/>
    </source>
</evidence>
<comment type="function">
    <text evidence="7">Component of the signal recognition particle (SRP) complex, a ribonucleoprotein complex that mediates the cotranslational targeting of secretory and membrane proteins to the endoplasmic reticulum (ER).</text>
</comment>